<evidence type="ECO:0000256" key="2">
    <source>
        <dbReference type="SAM" id="SignalP"/>
    </source>
</evidence>
<evidence type="ECO:0000313" key="3">
    <source>
        <dbReference type="EnsemblMetazoa" id="CJA19391.1"/>
    </source>
</evidence>
<proteinExistence type="predicted"/>
<dbReference type="EnsemblMetazoa" id="CJA19391.1">
    <property type="protein sequence ID" value="CJA19391.1"/>
    <property type="gene ID" value="WBGene00138593"/>
</dbReference>
<feature type="signal peptide" evidence="2">
    <location>
        <begin position="1"/>
        <end position="15"/>
    </location>
</feature>
<keyword evidence="2" id="KW-0732">Signal</keyword>
<dbReference type="Proteomes" id="UP000005237">
    <property type="component" value="Unassembled WGS sequence"/>
</dbReference>
<evidence type="ECO:0000256" key="1">
    <source>
        <dbReference type="SAM" id="MobiDB-lite"/>
    </source>
</evidence>
<keyword evidence="4" id="KW-1185">Reference proteome</keyword>
<organism evidence="3 4">
    <name type="scientific">Caenorhabditis japonica</name>
    <dbReference type="NCBI Taxonomy" id="281687"/>
    <lineage>
        <taxon>Eukaryota</taxon>
        <taxon>Metazoa</taxon>
        <taxon>Ecdysozoa</taxon>
        <taxon>Nematoda</taxon>
        <taxon>Chromadorea</taxon>
        <taxon>Rhabditida</taxon>
        <taxon>Rhabditina</taxon>
        <taxon>Rhabditomorpha</taxon>
        <taxon>Rhabditoidea</taxon>
        <taxon>Rhabditidae</taxon>
        <taxon>Peloderinae</taxon>
        <taxon>Caenorhabditis</taxon>
    </lineage>
</organism>
<evidence type="ECO:0000313" key="4">
    <source>
        <dbReference type="Proteomes" id="UP000005237"/>
    </source>
</evidence>
<feature type="chain" id="PRO_5035725209" evidence="2">
    <location>
        <begin position="16"/>
        <end position="187"/>
    </location>
</feature>
<reference evidence="4" key="1">
    <citation type="submission" date="2010-08" db="EMBL/GenBank/DDBJ databases">
        <authorList>
            <consortium name="Caenorhabditis japonica Sequencing Consortium"/>
            <person name="Wilson R.K."/>
        </authorList>
    </citation>
    <scope>NUCLEOTIDE SEQUENCE [LARGE SCALE GENOMIC DNA]</scope>
    <source>
        <strain evidence="4">DF5081</strain>
    </source>
</reference>
<accession>A0A8R1IBC8</accession>
<sequence length="187" mass="19697">MFFGLLICSVSLAFAQVPLYLRTPAIATPVISAAPVAQLQCAQQCMPSCLPSCLVGQSPTVAYQQYPQYIQSPQVPVASAYDPYGANLAYYPIVPSCTPACMPTCAPTCVATPSSPQRDDLPTPPPETMPTPPPEEATTTSTPDVVPCSCLIKITVTQGNKVISKCGPNSCACPQKYKQCGSNCCRA</sequence>
<reference evidence="3" key="2">
    <citation type="submission" date="2022-06" db="UniProtKB">
        <authorList>
            <consortium name="EnsemblMetazoa"/>
        </authorList>
    </citation>
    <scope>IDENTIFICATION</scope>
    <source>
        <strain evidence="3">DF5081</strain>
    </source>
</reference>
<feature type="compositionally biased region" description="Pro residues" evidence="1">
    <location>
        <begin position="122"/>
        <end position="135"/>
    </location>
</feature>
<protein>
    <submittedName>
        <fullName evidence="3">Uncharacterized protein</fullName>
    </submittedName>
</protein>
<dbReference type="AlphaFoldDB" id="A0A8R1IBC8"/>
<name>A0A8R1IBC8_CAEJA</name>
<feature type="region of interest" description="Disordered" evidence="1">
    <location>
        <begin position="113"/>
        <end position="143"/>
    </location>
</feature>